<dbReference type="EMBL" id="JAWQEG010000286">
    <property type="protein sequence ID" value="KAK3892119.1"/>
    <property type="molecule type" value="Genomic_DNA"/>
</dbReference>
<dbReference type="AlphaFoldDB" id="A0AAE1GLD4"/>
<dbReference type="Proteomes" id="UP001286313">
    <property type="component" value="Unassembled WGS sequence"/>
</dbReference>
<comment type="caution">
    <text evidence="2">The sequence shown here is derived from an EMBL/GenBank/DDBJ whole genome shotgun (WGS) entry which is preliminary data.</text>
</comment>
<dbReference type="EMBL" id="JAWQEG010000177">
    <property type="protein sequence ID" value="KAK3893764.1"/>
    <property type="molecule type" value="Genomic_DNA"/>
</dbReference>
<reference evidence="2" key="1">
    <citation type="submission" date="2023-10" db="EMBL/GenBank/DDBJ databases">
        <title>Genome assemblies of two species of porcelain crab, Petrolisthes cinctipes and Petrolisthes manimaculis (Anomura: Porcellanidae).</title>
        <authorList>
            <person name="Angst P."/>
        </authorList>
    </citation>
    <scope>NUCLEOTIDE SEQUENCE</scope>
    <source>
        <strain evidence="2">PB745_01</strain>
        <tissue evidence="2">Gill</tissue>
    </source>
</reference>
<proteinExistence type="predicted"/>
<keyword evidence="3" id="KW-1185">Reference proteome</keyword>
<evidence type="ECO:0000313" key="2">
    <source>
        <dbReference type="EMBL" id="KAK3893764.1"/>
    </source>
</evidence>
<accession>A0AAE1GLD4</accession>
<evidence type="ECO:0000313" key="1">
    <source>
        <dbReference type="EMBL" id="KAK3892119.1"/>
    </source>
</evidence>
<sequence>MLQTHDIPRATPAAIDKTTGSTLHTSNAMHLIYATLRSSATPLTHEHRIRSYASIDLRHRLLNYTHQECNAPNLRHAALQCYATNAPINVTIYK</sequence>
<protein>
    <submittedName>
        <fullName evidence="2">Uncharacterized protein</fullName>
    </submittedName>
</protein>
<organism evidence="2 3">
    <name type="scientific">Petrolisthes cinctipes</name>
    <name type="common">Flat porcelain crab</name>
    <dbReference type="NCBI Taxonomy" id="88211"/>
    <lineage>
        <taxon>Eukaryota</taxon>
        <taxon>Metazoa</taxon>
        <taxon>Ecdysozoa</taxon>
        <taxon>Arthropoda</taxon>
        <taxon>Crustacea</taxon>
        <taxon>Multicrustacea</taxon>
        <taxon>Malacostraca</taxon>
        <taxon>Eumalacostraca</taxon>
        <taxon>Eucarida</taxon>
        <taxon>Decapoda</taxon>
        <taxon>Pleocyemata</taxon>
        <taxon>Anomura</taxon>
        <taxon>Galatheoidea</taxon>
        <taxon>Porcellanidae</taxon>
        <taxon>Petrolisthes</taxon>
    </lineage>
</organism>
<gene>
    <name evidence="2" type="ORF">Pcinc_002423</name>
    <name evidence="1" type="ORF">Pcinc_004086</name>
</gene>
<name>A0AAE1GLD4_PETCI</name>
<evidence type="ECO:0000313" key="3">
    <source>
        <dbReference type="Proteomes" id="UP001286313"/>
    </source>
</evidence>